<dbReference type="SUPFAM" id="SSF142877">
    <property type="entry name" value="EndoU-like"/>
    <property type="match status" value="1"/>
</dbReference>
<feature type="region of interest" description="Disordered" evidence="11">
    <location>
        <begin position="302"/>
        <end position="330"/>
    </location>
</feature>
<reference evidence="13 14" key="1">
    <citation type="journal article" date="2020" name="Microb. Ecol.">
        <title>Ecogenomics of the Marine Benthic Filamentous Cyanobacterium Adonisia.</title>
        <authorList>
            <person name="Walter J.M."/>
            <person name="Coutinho F.H."/>
            <person name="Leomil L."/>
            <person name="Hargreaves P.I."/>
            <person name="Campeao M.E."/>
            <person name="Vieira V.V."/>
            <person name="Silva B.S."/>
            <person name="Fistarol G.O."/>
            <person name="Salomon P.S."/>
            <person name="Sawabe T."/>
            <person name="Mino S."/>
            <person name="Hosokawa M."/>
            <person name="Miyashita H."/>
            <person name="Maruyama F."/>
            <person name="van Verk M.C."/>
            <person name="Dutilh B.E."/>
            <person name="Thompson C.C."/>
            <person name="Thompson F.L."/>
        </authorList>
    </citation>
    <scope>NUCLEOTIDE SEQUENCE [LARGE SCALE GENOMIC DNA]</scope>
    <source>
        <strain evidence="13 14">CCMR0081</strain>
    </source>
</reference>
<dbReference type="InterPro" id="IPR039787">
    <property type="entry name" value="ENDOU"/>
</dbReference>
<protein>
    <recommendedName>
        <fullName evidence="12">EndoU domain-containing protein</fullName>
    </recommendedName>
</protein>
<evidence type="ECO:0000256" key="1">
    <source>
        <dbReference type="ARBA" id="ARBA00001936"/>
    </source>
</evidence>
<dbReference type="PROSITE" id="PS51959">
    <property type="entry name" value="ENDOU"/>
    <property type="match status" value="1"/>
</dbReference>
<dbReference type="GO" id="GO:0016787">
    <property type="term" value="F:hydrolase activity"/>
    <property type="evidence" value="ECO:0007669"/>
    <property type="project" value="UniProtKB-KW"/>
</dbReference>
<evidence type="ECO:0000256" key="5">
    <source>
        <dbReference type="ARBA" id="ARBA00022723"/>
    </source>
</evidence>
<accession>A0A6M0RPH6</accession>
<feature type="domain" description="EndoU" evidence="12">
    <location>
        <begin position="1"/>
        <end position="296"/>
    </location>
</feature>
<comment type="similarity">
    <text evidence="2">Belongs to the ENDOU family.</text>
</comment>
<dbReference type="GO" id="GO:0046872">
    <property type="term" value="F:metal ion binding"/>
    <property type="evidence" value="ECO:0007669"/>
    <property type="project" value="UniProtKB-KW"/>
</dbReference>
<sequence>MSDNIFQEIWDADQGGNGVPALRPGEARDETQGCVVVDERATEVDAEHRVLKEVVIPADKLETYQLCERIFDNYALERAVREQVSPAETQEELDFIDAILPTPPIKKAQQFLESSLDLTISQSLMAAMIKETWFDMGIAGGQQDASGFEHVFVGEQSSKASQAGGYHFWYKYHLDDAGPSVIPGNDGQDRIQYLGTRYEKAKEPEKGVLVPEVVTLELTWHAPLGDGSHNTKRLHKPIGGFFVGCSPEGLIALGLVRCRTQSNKITRINGAEYQLDLHRLDNNRNAIRTFFPRFRRADVIDIGNGNGDDKDKDKDKDKDQPPGNTESSPFRVVAAMVNPQNPEGGREFIQIINASQQTASLLGWQVVAPNGTRFELADIEVAPGDVFKFIVPTNQGVLRNKAGTIRLRSPEGDMVLDYPYSGDQAREENQPILFG</sequence>
<dbReference type="GO" id="GO:0016829">
    <property type="term" value="F:lyase activity"/>
    <property type="evidence" value="ECO:0007669"/>
    <property type="project" value="UniProtKB-KW"/>
</dbReference>
<evidence type="ECO:0000256" key="6">
    <source>
        <dbReference type="ARBA" id="ARBA00022759"/>
    </source>
</evidence>
<dbReference type="GO" id="GO:0003723">
    <property type="term" value="F:RNA binding"/>
    <property type="evidence" value="ECO:0007669"/>
    <property type="project" value="UniProtKB-KW"/>
</dbReference>
<evidence type="ECO:0000259" key="12">
    <source>
        <dbReference type="PROSITE" id="PS51959"/>
    </source>
</evidence>
<dbReference type="PANTHER" id="PTHR12439">
    <property type="entry name" value="PLACENTAL PROTEIN 11-RELATED"/>
    <property type="match status" value="1"/>
</dbReference>
<keyword evidence="14" id="KW-1185">Reference proteome</keyword>
<evidence type="ECO:0000256" key="4">
    <source>
        <dbReference type="ARBA" id="ARBA00022722"/>
    </source>
</evidence>
<organism evidence="13 14">
    <name type="scientific">Adonisia turfae CCMR0081</name>
    <dbReference type="NCBI Taxonomy" id="2292702"/>
    <lineage>
        <taxon>Bacteria</taxon>
        <taxon>Bacillati</taxon>
        <taxon>Cyanobacteriota</taxon>
        <taxon>Adonisia</taxon>
        <taxon>Adonisia turfae</taxon>
    </lineage>
</organism>
<proteinExistence type="inferred from homology"/>
<dbReference type="InterPro" id="IPR037227">
    <property type="entry name" value="EndoU-like"/>
</dbReference>
<keyword evidence="4" id="KW-0540">Nuclease</keyword>
<keyword evidence="7" id="KW-0378">Hydrolase</keyword>
<feature type="compositionally biased region" description="Basic and acidic residues" evidence="11">
    <location>
        <begin position="307"/>
        <end position="320"/>
    </location>
</feature>
<dbReference type="RefSeq" id="WP_163700531.1">
    <property type="nucleotide sequence ID" value="NZ_QXHD01000004.1"/>
</dbReference>
<dbReference type="AlphaFoldDB" id="A0A6M0RPH6"/>
<keyword evidence="10" id="KW-0456">Lyase</keyword>
<dbReference type="CDD" id="cd21159">
    <property type="entry name" value="XendoU"/>
    <property type="match status" value="1"/>
</dbReference>
<dbReference type="PANTHER" id="PTHR12439:SF11">
    <property type="entry name" value="URIDYLATE-SPECIFIC ENDORIBONUCLEASE"/>
    <property type="match status" value="1"/>
</dbReference>
<evidence type="ECO:0000313" key="14">
    <source>
        <dbReference type="Proteomes" id="UP000481033"/>
    </source>
</evidence>
<evidence type="ECO:0000256" key="2">
    <source>
        <dbReference type="ARBA" id="ARBA00010168"/>
    </source>
</evidence>
<evidence type="ECO:0000256" key="8">
    <source>
        <dbReference type="ARBA" id="ARBA00022884"/>
    </source>
</evidence>
<comment type="subunit">
    <text evidence="3">Monomer.</text>
</comment>
<evidence type="ECO:0000256" key="9">
    <source>
        <dbReference type="ARBA" id="ARBA00023211"/>
    </source>
</evidence>
<evidence type="ECO:0000256" key="7">
    <source>
        <dbReference type="ARBA" id="ARBA00022801"/>
    </source>
</evidence>
<name>A0A6M0RPH6_9CYAN</name>
<gene>
    <name evidence="13" type="ORF">DXZ20_21475</name>
</gene>
<dbReference type="Proteomes" id="UP000481033">
    <property type="component" value="Unassembled WGS sequence"/>
</dbReference>
<dbReference type="GO" id="GO:0004521">
    <property type="term" value="F:RNA endonuclease activity"/>
    <property type="evidence" value="ECO:0007669"/>
    <property type="project" value="InterPro"/>
</dbReference>
<comment type="cofactor">
    <cofactor evidence="1">
        <name>Mn(2+)</name>
        <dbReference type="ChEBI" id="CHEBI:29035"/>
    </cofactor>
</comment>
<dbReference type="Pfam" id="PF09412">
    <property type="entry name" value="XendoU"/>
    <property type="match status" value="1"/>
</dbReference>
<dbReference type="EMBL" id="QXHD01000004">
    <property type="protein sequence ID" value="NEZ58168.1"/>
    <property type="molecule type" value="Genomic_DNA"/>
</dbReference>
<evidence type="ECO:0000256" key="3">
    <source>
        <dbReference type="ARBA" id="ARBA00011245"/>
    </source>
</evidence>
<keyword evidence="5" id="KW-0479">Metal-binding</keyword>
<evidence type="ECO:0000256" key="10">
    <source>
        <dbReference type="ARBA" id="ARBA00023239"/>
    </source>
</evidence>
<keyword evidence="9" id="KW-0464">Manganese</keyword>
<comment type="caution">
    <text evidence="13">The sequence shown here is derived from an EMBL/GenBank/DDBJ whole genome shotgun (WGS) entry which is preliminary data.</text>
</comment>
<evidence type="ECO:0000256" key="11">
    <source>
        <dbReference type="SAM" id="MobiDB-lite"/>
    </source>
</evidence>
<keyword evidence="8" id="KW-0694">RNA-binding</keyword>
<keyword evidence="6" id="KW-0255">Endonuclease</keyword>
<evidence type="ECO:0000313" key="13">
    <source>
        <dbReference type="EMBL" id="NEZ58168.1"/>
    </source>
</evidence>
<dbReference type="InterPro" id="IPR018998">
    <property type="entry name" value="EndoU_C"/>
</dbReference>